<feature type="transmembrane region" description="Helical" evidence="7">
    <location>
        <begin position="52"/>
        <end position="71"/>
    </location>
</feature>
<keyword evidence="4 7" id="KW-1133">Transmembrane helix</keyword>
<dbReference type="RefSeq" id="WP_248151807.1">
    <property type="nucleotide sequence ID" value="NZ_JALNMJ010000003.1"/>
</dbReference>
<keyword evidence="3 7" id="KW-0812">Transmembrane</keyword>
<dbReference type="PANTHER" id="PTHR30509">
    <property type="entry name" value="P-HYDROXYBENZOIC ACID EFFLUX PUMP SUBUNIT-RELATED"/>
    <property type="match status" value="1"/>
</dbReference>
<evidence type="ECO:0000256" key="6">
    <source>
        <dbReference type="ARBA" id="ARBA00043993"/>
    </source>
</evidence>
<comment type="similarity">
    <text evidence="6">Belongs to the YccS/YhfK family.</text>
</comment>
<dbReference type="PANTHER" id="PTHR30509:SF9">
    <property type="entry name" value="MULTIDRUG RESISTANCE PROTEIN MDTO"/>
    <property type="match status" value="1"/>
</dbReference>
<accession>A0ABT0GQU2</accession>
<comment type="caution">
    <text evidence="9">The sequence shown here is derived from an EMBL/GenBank/DDBJ whole genome shotgun (WGS) entry which is preliminary data.</text>
</comment>
<feature type="transmembrane region" description="Helical" evidence="7">
    <location>
        <begin position="360"/>
        <end position="381"/>
    </location>
</feature>
<evidence type="ECO:0000256" key="2">
    <source>
        <dbReference type="ARBA" id="ARBA00022475"/>
    </source>
</evidence>
<protein>
    <submittedName>
        <fullName evidence="9">FUSC family protein</fullName>
    </submittedName>
</protein>
<feature type="transmembrane region" description="Helical" evidence="7">
    <location>
        <begin position="134"/>
        <end position="150"/>
    </location>
</feature>
<feature type="transmembrane region" description="Helical" evidence="7">
    <location>
        <begin position="156"/>
        <end position="177"/>
    </location>
</feature>
<keyword evidence="5 7" id="KW-0472">Membrane</keyword>
<evidence type="ECO:0000313" key="10">
    <source>
        <dbReference type="Proteomes" id="UP001431221"/>
    </source>
</evidence>
<organism evidence="9 10">
    <name type="scientific">Roseibium sediminicola</name>
    <dbReference type="NCBI Taxonomy" id="2933272"/>
    <lineage>
        <taxon>Bacteria</taxon>
        <taxon>Pseudomonadati</taxon>
        <taxon>Pseudomonadota</taxon>
        <taxon>Alphaproteobacteria</taxon>
        <taxon>Hyphomicrobiales</taxon>
        <taxon>Stappiaceae</taxon>
        <taxon>Roseibium</taxon>
    </lineage>
</organism>
<dbReference type="EMBL" id="JALNMJ010000003">
    <property type="protein sequence ID" value="MCK7611595.1"/>
    <property type="molecule type" value="Genomic_DNA"/>
</dbReference>
<evidence type="ECO:0000313" key="9">
    <source>
        <dbReference type="EMBL" id="MCK7611595.1"/>
    </source>
</evidence>
<dbReference type="InterPro" id="IPR049453">
    <property type="entry name" value="Memb_transporter_dom"/>
</dbReference>
<evidence type="ECO:0000256" key="1">
    <source>
        <dbReference type="ARBA" id="ARBA00004651"/>
    </source>
</evidence>
<feature type="transmembrane region" description="Helical" evidence="7">
    <location>
        <begin position="104"/>
        <end position="122"/>
    </location>
</feature>
<feature type="transmembrane region" description="Helical" evidence="7">
    <location>
        <begin position="26"/>
        <end position="46"/>
    </location>
</feature>
<gene>
    <name evidence="9" type="ORF">M0H32_05445</name>
</gene>
<feature type="transmembrane region" description="Helical" evidence="7">
    <location>
        <begin position="78"/>
        <end position="98"/>
    </location>
</feature>
<keyword evidence="2" id="KW-1003">Cell membrane</keyword>
<dbReference type="Pfam" id="PF13515">
    <property type="entry name" value="FUSC_2"/>
    <property type="match status" value="1"/>
</dbReference>
<feature type="transmembrane region" description="Helical" evidence="7">
    <location>
        <begin position="486"/>
        <end position="504"/>
    </location>
</feature>
<evidence type="ECO:0000256" key="5">
    <source>
        <dbReference type="ARBA" id="ARBA00023136"/>
    </source>
</evidence>
<feature type="transmembrane region" description="Helical" evidence="7">
    <location>
        <begin position="387"/>
        <end position="406"/>
    </location>
</feature>
<evidence type="ECO:0000256" key="4">
    <source>
        <dbReference type="ARBA" id="ARBA00022989"/>
    </source>
</evidence>
<evidence type="ECO:0000256" key="7">
    <source>
        <dbReference type="SAM" id="Phobius"/>
    </source>
</evidence>
<comment type="subcellular location">
    <subcellularLocation>
        <location evidence="1">Cell membrane</location>
        <topology evidence="1">Multi-pass membrane protein</topology>
    </subcellularLocation>
</comment>
<reference evidence="9" key="1">
    <citation type="submission" date="2022-04" db="EMBL/GenBank/DDBJ databases">
        <title>Roseibium sp. CAU 1639 isolated from mud.</title>
        <authorList>
            <person name="Kim W."/>
        </authorList>
    </citation>
    <scope>NUCLEOTIDE SEQUENCE</scope>
    <source>
        <strain evidence="9">CAU 1639</strain>
    </source>
</reference>
<name>A0ABT0GQU2_9HYPH</name>
<feature type="domain" description="Integral membrane bound transporter" evidence="8">
    <location>
        <begin position="377"/>
        <end position="497"/>
    </location>
</feature>
<proteinExistence type="inferred from homology"/>
<dbReference type="Proteomes" id="UP001431221">
    <property type="component" value="Unassembled WGS sequence"/>
</dbReference>
<feature type="transmembrane region" description="Helical" evidence="7">
    <location>
        <begin position="457"/>
        <end position="474"/>
    </location>
</feature>
<evidence type="ECO:0000256" key="3">
    <source>
        <dbReference type="ARBA" id="ARBA00022692"/>
    </source>
</evidence>
<evidence type="ECO:0000259" key="8">
    <source>
        <dbReference type="Pfam" id="PF13515"/>
    </source>
</evidence>
<sequence length="698" mass="74334">MLQHARKALADLLAYDPGALRLVRGVHLMLTVLAAATLGNVIGGYVPGVSGFKLAVMAAASGAHCLIFTPVATRRQEITSIAAMGAILISLFSVGALVGTLAGASISIVLQVLWVGVIALGFSLDGLGGVWQRAGRMISICWLFVFMGSLPVSPGVWLPAMAIVGALTAFTIRICLWRPSTEATYRRVEAANRKVMAAFLKDASQGALSTRQSASDALKDLSDLRAELRTCAQLLGPKPALKGLSPEAATMIELALDVVRDATNQLSNEARAGLSRDAAYLGSVRAVSDKLQSGSASGTRELATDWAKPDPALASGEQFQILRIAQALRRLWLLAEEADLEPLAATLSAEGGRTAWWRRLAWRLALQAGVAAAAGTALGVALDLSHAYWVTLTVIIVLTNSLGTTLQKTVQRTVGTAVGVVIAMAVDPVLAGAPELRLGLVIAAIPAVIVFMDRNYTIASGIISFLVVMGLQTLEGLPLAELWARLYDTLLGAAIGLGAAWLLFPKRSGNSIRVLMDGYLVACANFLKCETHSEQEDRRDLARLRAAATQLIATADAYRAEQAPWSSFSGSGKKLDVLVIVLANYVVLYRQARTAVRRETEQSPTGAAELETLAGRLDDRVQDALSAVLKGRPQEAVPGLAEDWQEAVPELSGAGTRLATDWVAMLYHARKVIRCLEGLREDKLWSGAFERRSVPSSH</sequence>
<keyword evidence="10" id="KW-1185">Reference proteome</keyword>